<organism evidence="2 3">
    <name type="scientific">Stegodyphus mimosarum</name>
    <name type="common">African social velvet spider</name>
    <dbReference type="NCBI Taxonomy" id="407821"/>
    <lineage>
        <taxon>Eukaryota</taxon>
        <taxon>Metazoa</taxon>
        <taxon>Ecdysozoa</taxon>
        <taxon>Arthropoda</taxon>
        <taxon>Chelicerata</taxon>
        <taxon>Arachnida</taxon>
        <taxon>Araneae</taxon>
        <taxon>Araneomorphae</taxon>
        <taxon>Entelegynae</taxon>
        <taxon>Eresoidea</taxon>
        <taxon>Eresidae</taxon>
        <taxon>Stegodyphus</taxon>
    </lineage>
</organism>
<keyword evidence="3" id="KW-1185">Reference proteome</keyword>
<accession>A0A087U208</accession>
<sequence>MAFKIKQEKTAPELESARAKLEEALQYIMEKTDESPSTSEDECNKGLAEIIIKREPSPVSSPAKKPAQRTQRKRRRKDESLNKNTNSYVMKLFDRAVDLTPFTEKTPLYPICRAWINNQSLYNASQQPKEEPTADEIETCEDADKVLEDPNSEEIRQLPPPRPLNGRDLRIPSPIPQPEEVFTVCSDDQNDLTKETLMAKHLQRWKAVRRKWKQAAKANEDRYKESGAILKAMFERAQCREETVSADHWEAVTSVS</sequence>
<gene>
    <name evidence="2" type="ORF">X975_10391</name>
</gene>
<evidence type="ECO:0000256" key="1">
    <source>
        <dbReference type="SAM" id="MobiDB-lite"/>
    </source>
</evidence>
<feature type="compositionally biased region" description="Basic residues" evidence="1">
    <location>
        <begin position="66"/>
        <end position="76"/>
    </location>
</feature>
<dbReference type="Pfam" id="PF15306">
    <property type="entry name" value="LIN37"/>
    <property type="match status" value="1"/>
</dbReference>
<dbReference type="AlphaFoldDB" id="A0A087U208"/>
<reference evidence="2 3" key="1">
    <citation type="submission" date="2013-11" db="EMBL/GenBank/DDBJ databases">
        <title>Genome sequencing of Stegodyphus mimosarum.</title>
        <authorList>
            <person name="Bechsgaard J."/>
        </authorList>
    </citation>
    <scope>NUCLEOTIDE SEQUENCE [LARGE SCALE GENOMIC DNA]</scope>
</reference>
<dbReference type="GO" id="GO:0017053">
    <property type="term" value="C:transcription repressor complex"/>
    <property type="evidence" value="ECO:0007669"/>
    <property type="project" value="InterPro"/>
</dbReference>
<dbReference type="EMBL" id="KK117776">
    <property type="protein sequence ID" value="KFM71397.1"/>
    <property type="molecule type" value="Genomic_DNA"/>
</dbReference>
<dbReference type="OMA" id="SNVARWK"/>
<dbReference type="PANTHER" id="PTHR31336">
    <property type="entry name" value="LIN37 HOMOLOG"/>
    <property type="match status" value="1"/>
</dbReference>
<evidence type="ECO:0000313" key="3">
    <source>
        <dbReference type="Proteomes" id="UP000054359"/>
    </source>
</evidence>
<proteinExistence type="predicted"/>
<dbReference type="GO" id="GO:0031523">
    <property type="term" value="C:Myb complex"/>
    <property type="evidence" value="ECO:0007669"/>
    <property type="project" value="TreeGrafter"/>
</dbReference>
<feature type="region of interest" description="Disordered" evidence="1">
    <location>
        <begin position="150"/>
        <end position="169"/>
    </location>
</feature>
<dbReference type="OrthoDB" id="6287771at2759"/>
<dbReference type="Proteomes" id="UP000054359">
    <property type="component" value="Unassembled WGS sequence"/>
</dbReference>
<feature type="region of interest" description="Disordered" evidence="1">
    <location>
        <begin position="29"/>
        <end position="85"/>
    </location>
</feature>
<dbReference type="GO" id="GO:0000122">
    <property type="term" value="P:negative regulation of transcription by RNA polymerase II"/>
    <property type="evidence" value="ECO:0007669"/>
    <property type="project" value="TreeGrafter"/>
</dbReference>
<name>A0A087U208_STEMI</name>
<dbReference type="PANTHER" id="PTHR31336:SF3">
    <property type="entry name" value="PROTEIN LIN-37 HOMOLOG"/>
    <property type="match status" value="1"/>
</dbReference>
<protein>
    <submittedName>
        <fullName evidence="2">Protein lin-37-like protein</fullName>
    </submittedName>
</protein>
<dbReference type="STRING" id="407821.A0A087U208"/>
<dbReference type="InterPro" id="IPR028226">
    <property type="entry name" value="LIN37"/>
</dbReference>
<feature type="non-terminal residue" evidence="2">
    <location>
        <position position="256"/>
    </location>
</feature>
<evidence type="ECO:0000313" key="2">
    <source>
        <dbReference type="EMBL" id="KFM71397.1"/>
    </source>
</evidence>